<dbReference type="InterPro" id="IPR011051">
    <property type="entry name" value="RmlC_Cupin_sf"/>
</dbReference>
<reference evidence="1 2" key="1">
    <citation type="submission" date="2016-04" db="EMBL/GenBank/DDBJ databases">
        <title>Complete genome sequence and analysis of deep-sea sediment isolate, Amycolatopsis sp. WP1.</title>
        <authorList>
            <person name="Wang H."/>
            <person name="Chen S."/>
            <person name="Wu Q."/>
        </authorList>
    </citation>
    <scope>NUCLEOTIDE SEQUENCE [LARGE SCALE GENOMIC DNA]</scope>
    <source>
        <strain evidence="1 2">WP1</strain>
    </source>
</reference>
<accession>A0A344L8Y6</accession>
<evidence type="ECO:0000313" key="2">
    <source>
        <dbReference type="Proteomes" id="UP000250434"/>
    </source>
</evidence>
<dbReference type="EMBL" id="CP015163">
    <property type="protein sequence ID" value="AXB44510.1"/>
    <property type="molecule type" value="Genomic_DNA"/>
</dbReference>
<proteinExistence type="predicted"/>
<keyword evidence="2" id="KW-1185">Reference proteome</keyword>
<dbReference type="AlphaFoldDB" id="A0A344L8Y6"/>
<dbReference type="Proteomes" id="UP000250434">
    <property type="component" value="Chromosome"/>
</dbReference>
<protein>
    <submittedName>
        <fullName evidence="1">Cupin</fullName>
    </submittedName>
</protein>
<dbReference type="SUPFAM" id="SSF51182">
    <property type="entry name" value="RmlC-like cupins"/>
    <property type="match status" value="1"/>
</dbReference>
<dbReference type="Gene3D" id="2.60.120.10">
    <property type="entry name" value="Jelly Rolls"/>
    <property type="match status" value="1"/>
</dbReference>
<sequence>MSHVPLPGAVGVSHLSCYEWLAEDGVRGGSPHLHLTCTEAYVVTGGVGAVQTLTLDGYQENDLEAGSIVWFTPGTVHRMIQRDNLRITVLMQNSGLPEAGDAVFTFPPEVLADPAAYAEAAALPAKEGPEADAAARRRRDLAVQGYLVLREAALDGDDGPMREFHRAAAAIVAPKVQRWLPIWQEGALAAAERTGAQLKALLDGDASHLAQARVVAASPSRRGGYGMCGRRDEYELPGVTVPDAIRAAQP</sequence>
<dbReference type="OrthoDB" id="623300at2"/>
<name>A0A344L8Y6_9PSEU</name>
<gene>
    <name evidence="1" type="ORF">A4R43_20030</name>
</gene>
<dbReference type="RefSeq" id="WP_113693763.1">
    <property type="nucleotide sequence ID" value="NZ_CP015163.1"/>
</dbReference>
<dbReference type="KEGG" id="aab:A4R43_20030"/>
<dbReference type="InterPro" id="IPR014710">
    <property type="entry name" value="RmlC-like_jellyroll"/>
</dbReference>
<organism evidence="1 2">
    <name type="scientific">Amycolatopsis albispora</name>
    <dbReference type="NCBI Taxonomy" id="1804986"/>
    <lineage>
        <taxon>Bacteria</taxon>
        <taxon>Bacillati</taxon>
        <taxon>Actinomycetota</taxon>
        <taxon>Actinomycetes</taxon>
        <taxon>Pseudonocardiales</taxon>
        <taxon>Pseudonocardiaceae</taxon>
        <taxon>Amycolatopsis</taxon>
    </lineage>
</organism>
<evidence type="ECO:0000313" key="1">
    <source>
        <dbReference type="EMBL" id="AXB44510.1"/>
    </source>
</evidence>